<evidence type="ECO:0000313" key="5">
    <source>
        <dbReference type="EMBL" id="KXJ89284.1"/>
    </source>
</evidence>
<dbReference type="STRING" id="196109.A0A136IW59"/>
<keyword evidence="2" id="KW-0378">Hydrolase</keyword>
<dbReference type="InterPro" id="IPR049449">
    <property type="entry name" value="TesB_ACOT8-like_N"/>
</dbReference>
<evidence type="ECO:0000259" key="4">
    <source>
        <dbReference type="Pfam" id="PF20789"/>
    </source>
</evidence>
<dbReference type="InterPro" id="IPR049450">
    <property type="entry name" value="ACOT8-like_C"/>
</dbReference>
<feature type="domain" description="Acyl-CoA thioesterase-like N-terminal HotDog" evidence="3">
    <location>
        <begin position="30"/>
        <end position="120"/>
    </location>
</feature>
<dbReference type="Pfam" id="PF13622">
    <property type="entry name" value="4HBT_3"/>
    <property type="match status" value="1"/>
</dbReference>
<dbReference type="EMBL" id="KQ964255">
    <property type="protein sequence ID" value="KXJ89284.1"/>
    <property type="molecule type" value="Genomic_DNA"/>
</dbReference>
<name>A0A136IW59_9PEZI</name>
<gene>
    <name evidence="5" type="ORF">Micbo1qcDRAFT_206246</name>
</gene>
<accession>A0A136IW59</accession>
<protein>
    <submittedName>
        <fullName evidence="5">Thioesterase-like superfamily-domain-containing protein</fullName>
    </submittedName>
</protein>
<dbReference type="InParanoid" id="A0A136IW59"/>
<dbReference type="GO" id="GO:0047617">
    <property type="term" value="F:fatty acyl-CoA hydrolase activity"/>
    <property type="evidence" value="ECO:0007669"/>
    <property type="project" value="InterPro"/>
</dbReference>
<comment type="similarity">
    <text evidence="1">Belongs to the C/M/P thioester hydrolase family.</text>
</comment>
<reference evidence="6" key="1">
    <citation type="submission" date="2016-02" db="EMBL/GenBank/DDBJ databases">
        <title>Draft genome sequence of Microdochium bolleyi, a fungal endophyte of beachgrass.</title>
        <authorList>
            <consortium name="DOE Joint Genome Institute"/>
            <person name="David A.S."/>
            <person name="May G."/>
            <person name="Haridas S."/>
            <person name="Lim J."/>
            <person name="Wang M."/>
            <person name="Labutti K."/>
            <person name="Lipzen A."/>
            <person name="Barry K."/>
            <person name="Grigoriev I.V."/>
        </authorList>
    </citation>
    <scope>NUCLEOTIDE SEQUENCE [LARGE SCALE GENOMIC DNA]</scope>
    <source>
        <strain evidence="6">J235TASD1</strain>
    </source>
</reference>
<dbReference type="GO" id="GO:0005782">
    <property type="term" value="C:peroxisomal matrix"/>
    <property type="evidence" value="ECO:0007669"/>
    <property type="project" value="UniProtKB-SubCell"/>
</dbReference>
<evidence type="ECO:0000256" key="1">
    <source>
        <dbReference type="ARBA" id="ARBA00006538"/>
    </source>
</evidence>
<dbReference type="OrthoDB" id="68328at2759"/>
<organism evidence="5 6">
    <name type="scientific">Microdochium bolleyi</name>
    <dbReference type="NCBI Taxonomy" id="196109"/>
    <lineage>
        <taxon>Eukaryota</taxon>
        <taxon>Fungi</taxon>
        <taxon>Dikarya</taxon>
        <taxon>Ascomycota</taxon>
        <taxon>Pezizomycotina</taxon>
        <taxon>Sordariomycetes</taxon>
        <taxon>Xylariomycetidae</taxon>
        <taxon>Xylariales</taxon>
        <taxon>Microdochiaceae</taxon>
        <taxon>Microdochium</taxon>
    </lineage>
</organism>
<proteinExistence type="inferred from homology"/>
<dbReference type="Gene3D" id="2.40.160.210">
    <property type="entry name" value="Acyl-CoA thioesterase, double hotdog domain"/>
    <property type="match status" value="1"/>
</dbReference>
<sequence length="325" mass="35745">MVNTKQAKTIIEQVAVEEIAPGHFRTKWLPGRMGNPLPIAYGGCALGAATRAAFETVPDTHHIYSLMGHYHGPASTLQPLVVIVHKTRDTKTFATRRVVLTQLQADGKTTRTVMEMLIDFHVDEPAALEYSPSTVTKYAGVDEQLTEDDAGGDPKTTAAAKDMFAMNQQFFESRHCREGVAGQNLHGMLKHTRTTQDERAISDKTSAEYTRSKHDLSGSRGDRAAAVSFLLDGALSFLPLTHNHMWFDDAGACSSLDFALRFMVPDIDLSKEWHLRERTAISAAHGRTYAEGRLWDAKGQLVASMTQASILRPKPAPKDKSAAKL</sequence>
<dbReference type="GO" id="GO:0006637">
    <property type="term" value="P:acyl-CoA metabolic process"/>
    <property type="evidence" value="ECO:0007669"/>
    <property type="project" value="InterPro"/>
</dbReference>
<dbReference type="CDD" id="cd03445">
    <property type="entry name" value="Thioesterase_II_repeat2"/>
    <property type="match status" value="1"/>
</dbReference>
<dbReference type="CDD" id="cd03444">
    <property type="entry name" value="Thioesterase_II_repeat1"/>
    <property type="match status" value="1"/>
</dbReference>
<dbReference type="InterPro" id="IPR003703">
    <property type="entry name" value="Acyl_CoA_thio"/>
</dbReference>
<dbReference type="InterPro" id="IPR042171">
    <property type="entry name" value="Acyl-CoA_hotdog"/>
</dbReference>
<evidence type="ECO:0000259" key="3">
    <source>
        <dbReference type="Pfam" id="PF13622"/>
    </source>
</evidence>
<dbReference type="InterPro" id="IPR029069">
    <property type="entry name" value="HotDog_dom_sf"/>
</dbReference>
<dbReference type="Pfam" id="PF20789">
    <property type="entry name" value="4HBT_3C"/>
    <property type="match status" value="1"/>
</dbReference>
<dbReference type="PANTHER" id="PTHR11066:SF35">
    <property type="entry name" value="ACYL-COA THIOESTERASE II"/>
    <property type="match status" value="1"/>
</dbReference>
<evidence type="ECO:0000313" key="6">
    <source>
        <dbReference type="Proteomes" id="UP000070501"/>
    </source>
</evidence>
<feature type="domain" description="Acyl-CoA thioesterase-like C-terminal" evidence="4">
    <location>
        <begin position="195"/>
        <end position="310"/>
    </location>
</feature>
<dbReference type="Proteomes" id="UP000070501">
    <property type="component" value="Unassembled WGS sequence"/>
</dbReference>
<dbReference type="GO" id="GO:0009062">
    <property type="term" value="P:fatty acid catabolic process"/>
    <property type="evidence" value="ECO:0007669"/>
    <property type="project" value="TreeGrafter"/>
</dbReference>
<dbReference type="AlphaFoldDB" id="A0A136IW59"/>
<dbReference type="SUPFAM" id="SSF54637">
    <property type="entry name" value="Thioesterase/thiol ester dehydrase-isomerase"/>
    <property type="match status" value="2"/>
</dbReference>
<keyword evidence="6" id="KW-1185">Reference proteome</keyword>
<evidence type="ECO:0000256" key="2">
    <source>
        <dbReference type="ARBA" id="ARBA00022801"/>
    </source>
</evidence>
<dbReference type="PANTHER" id="PTHR11066">
    <property type="entry name" value="ACYL-COA THIOESTERASE"/>
    <property type="match status" value="1"/>
</dbReference>